<sequence>MTNTKQQNKKSKQTTFEWLLLILTILAIIVGLSWPTNYYIEMPGEAVATNHFIKSQKKVPPNFYLVTVSETSQPASVLEYLLSYTQKFATRVPKDELLGNATNSQYQELQKWYMQTSQQNAIYYAAKRARLRPKLNYEGVYVMQVQKNSSFKNKLKVGDTVLGADHYNFHSTAEMMSYFQKKKIGTKVKIKVLRNQKYYTFSGKIIKVAGTGKAGIGIQLVEHIKVTTKPKLKIDAGEIGGPSAGLMFTLTSYEIFTQGKLAKGHKIAGTGTVTPDGKVGVIGGVDKKVVAADKAGAEVFFAPTDTSVVKQSESNYVVAKKIAQKIGTKMKIVPVRTVDDAINYLTNNY</sequence>
<dbReference type="GO" id="GO:0005524">
    <property type="term" value="F:ATP binding"/>
    <property type="evidence" value="ECO:0007669"/>
    <property type="project" value="InterPro"/>
</dbReference>
<keyword evidence="2" id="KW-0472">Membrane</keyword>
<gene>
    <name evidence="4" type="ORF">SAMN04487792_0061</name>
</gene>
<dbReference type="AlphaFoldDB" id="A0A1I1R149"/>
<proteinExistence type="inferred from homology"/>
<feature type="domain" description="Lon proteolytic" evidence="3">
    <location>
        <begin position="235"/>
        <end position="348"/>
    </location>
</feature>
<dbReference type="EC" id="3.4.21.53" evidence="1"/>
<dbReference type="Gene3D" id="2.30.42.10">
    <property type="match status" value="1"/>
</dbReference>
<dbReference type="InterPro" id="IPR001478">
    <property type="entry name" value="PDZ"/>
</dbReference>
<dbReference type="EMBL" id="FOMN01000001">
    <property type="protein sequence ID" value="SFD28035.1"/>
    <property type="molecule type" value="Genomic_DNA"/>
</dbReference>
<evidence type="ECO:0000313" key="5">
    <source>
        <dbReference type="Proteomes" id="UP000199599"/>
    </source>
</evidence>
<dbReference type="Pfam" id="PF13180">
    <property type="entry name" value="PDZ_2"/>
    <property type="match status" value="1"/>
</dbReference>
<feature type="active site" evidence="1">
    <location>
        <position position="288"/>
    </location>
</feature>
<comment type="catalytic activity">
    <reaction evidence="1">
        <text>Hydrolysis of proteins in presence of ATP.</text>
        <dbReference type="EC" id="3.4.21.53"/>
    </reaction>
</comment>
<evidence type="ECO:0000256" key="2">
    <source>
        <dbReference type="SAM" id="Phobius"/>
    </source>
</evidence>
<dbReference type="InterPro" id="IPR014721">
    <property type="entry name" value="Ribsml_uS5_D2-typ_fold_subgr"/>
</dbReference>
<dbReference type="STRING" id="1505723.SAMN04487792_0061"/>
<dbReference type="SUPFAM" id="SSF50156">
    <property type="entry name" value="PDZ domain-like"/>
    <property type="match status" value="1"/>
</dbReference>
<accession>A0A1I1R149</accession>
<name>A0A1I1R149_9LACO</name>
<keyword evidence="2" id="KW-1133">Transmembrane helix</keyword>
<dbReference type="GO" id="GO:0030163">
    <property type="term" value="P:protein catabolic process"/>
    <property type="evidence" value="ECO:0007669"/>
    <property type="project" value="InterPro"/>
</dbReference>
<dbReference type="GO" id="GO:0006508">
    <property type="term" value="P:proteolysis"/>
    <property type="evidence" value="ECO:0007669"/>
    <property type="project" value="UniProtKB-KW"/>
</dbReference>
<reference evidence="5" key="1">
    <citation type="submission" date="2016-10" db="EMBL/GenBank/DDBJ databases">
        <authorList>
            <person name="Varghese N."/>
            <person name="Submissions S."/>
        </authorList>
    </citation>
    <scope>NUCLEOTIDE SEQUENCE [LARGE SCALE GENOMIC DNA]</scope>
    <source>
        <strain evidence="5">R-53102</strain>
    </source>
</reference>
<evidence type="ECO:0000259" key="3">
    <source>
        <dbReference type="PROSITE" id="PS51786"/>
    </source>
</evidence>
<evidence type="ECO:0000256" key="1">
    <source>
        <dbReference type="PROSITE-ProRule" id="PRU01122"/>
    </source>
</evidence>
<keyword evidence="1" id="KW-0378">Hydrolase</keyword>
<dbReference type="Pfam" id="PF05362">
    <property type="entry name" value="Lon_C"/>
    <property type="match status" value="1"/>
</dbReference>
<dbReference type="InterPro" id="IPR020568">
    <property type="entry name" value="Ribosomal_Su5_D2-typ_SF"/>
</dbReference>
<keyword evidence="1" id="KW-0720">Serine protease</keyword>
<dbReference type="SUPFAM" id="SSF54211">
    <property type="entry name" value="Ribosomal protein S5 domain 2-like"/>
    <property type="match status" value="1"/>
</dbReference>
<feature type="active site" evidence="1">
    <location>
        <position position="243"/>
    </location>
</feature>
<dbReference type="InterPro" id="IPR008269">
    <property type="entry name" value="Lon_proteolytic"/>
</dbReference>
<dbReference type="RefSeq" id="WP_090091824.1">
    <property type="nucleotide sequence ID" value="NZ_CBCRVU010000001.1"/>
</dbReference>
<organism evidence="4 5">
    <name type="scientific">Lactobacillus bombicola</name>
    <dbReference type="NCBI Taxonomy" id="1505723"/>
    <lineage>
        <taxon>Bacteria</taxon>
        <taxon>Bacillati</taxon>
        <taxon>Bacillota</taxon>
        <taxon>Bacilli</taxon>
        <taxon>Lactobacillales</taxon>
        <taxon>Lactobacillaceae</taxon>
        <taxon>Lactobacillus</taxon>
    </lineage>
</organism>
<dbReference type="InterPro" id="IPR027065">
    <property type="entry name" value="Lon_Prtase"/>
</dbReference>
<dbReference type="GO" id="GO:0004252">
    <property type="term" value="F:serine-type endopeptidase activity"/>
    <property type="evidence" value="ECO:0007669"/>
    <property type="project" value="UniProtKB-UniRule"/>
</dbReference>
<protein>
    <recommendedName>
        <fullName evidence="1">endopeptidase La</fullName>
        <ecNumber evidence="1">3.4.21.53</ecNumber>
    </recommendedName>
</protein>
<feature type="transmembrane region" description="Helical" evidence="2">
    <location>
        <begin position="15"/>
        <end position="34"/>
    </location>
</feature>
<comment type="similarity">
    <text evidence="1">Belongs to the peptidase S16 family.</text>
</comment>
<evidence type="ECO:0000313" key="4">
    <source>
        <dbReference type="EMBL" id="SFD28035.1"/>
    </source>
</evidence>
<dbReference type="InterPro" id="IPR036034">
    <property type="entry name" value="PDZ_sf"/>
</dbReference>
<dbReference type="NCBIfam" id="NF041438">
    <property type="entry name" value="SepM_fam_S16"/>
    <property type="match status" value="1"/>
</dbReference>
<dbReference type="Gene3D" id="3.30.230.10">
    <property type="match status" value="1"/>
</dbReference>
<dbReference type="PANTHER" id="PTHR10046">
    <property type="entry name" value="ATP DEPENDENT LON PROTEASE FAMILY MEMBER"/>
    <property type="match status" value="1"/>
</dbReference>
<dbReference type="PROSITE" id="PS51786">
    <property type="entry name" value="LON_PROTEOLYTIC"/>
    <property type="match status" value="1"/>
</dbReference>
<dbReference type="GO" id="GO:0004176">
    <property type="term" value="F:ATP-dependent peptidase activity"/>
    <property type="evidence" value="ECO:0007669"/>
    <property type="project" value="UniProtKB-UniRule"/>
</dbReference>
<keyword evidence="2" id="KW-0812">Transmembrane</keyword>
<keyword evidence="1" id="KW-0645">Protease</keyword>
<dbReference type="Proteomes" id="UP000199599">
    <property type="component" value="Unassembled WGS sequence"/>
</dbReference>